<dbReference type="EMBL" id="JAPEIS010000001">
    <property type="protein sequence ID" value="KAJ8070193.1"/>
    <property type="molecule type" value="Genomic_DNA"/>
</dbReference>
<name>A0A9X0AXE8_9HELO</name>
<reference evidence="1" key="1">
    <citation type="submission" date="2022-11" db="EMBL/GenBank/DDBJ databases">
        <title>Genome Resource of Sclerotinia nivalis Strain SnTB1, a Plant Pathogen Isolated from American Ginseng.</title>
        <authorList>
            <person name="Fan S."/>
        </authorList>
    </citation>
    <scope>NUCLEOTIDE SEQUENCE</scope>
    <source>
        <strain evidence="1">SnTB1</strain>
    </source>
</reference>
<sequence>MRALMLISSACGRHPVTIARSERQFKRDQHLIERKQYSGQAFAALKRAKFFDAVHPNFRAQMFNLLVICRQAYLEIVGGALLYKLKAFRFTQPTIMAQFCIRIEPLWNFIQSLVLDFDVFSGLRLSHVLGVIEDLENFQTLNKLRVKVKIRTGVLGDEDPLSPQNLSDSFVNCMGLWQWTMRIPKTETHRLKNFYIEISGVEALWPFYLRFGGDKSGWHIIRNNYALQFMEVDGIAFRLTKTYPSVHKMKGLSEYNPPKDELIWYDYEEPVFDVESAQAFLEMIQEEQDEQDEQDEQE</sequence>
<accession>A0A9X0AXE8</accession>
<gene>
    <name evidence="1" type="ORF">OCU04_000582</name>
</gene>
<dbReference type="OrthoDB" id="5413827at2759"/>
<dbReference type="Proteomes" id="UP001152300">
    <property type="component" value="Unassembled WGS sequence"/>
</dbReference>
<proteinExistence type="predicted"/>
<comment type="caution">
    <text evidence="1">The sequence shown here is derived from an EMBL/GenBank/DDBJ whole genome shotgun (WGS) entry which is preliminary data.</text>
</comment>
<protein>
    <submittedName>
        <fullName evidence="1">Uncharacterized protein</fullName>
    </submittedName>
</protein>
<organism evidence="1 2">
    <name type="scientific">Sclerotinia nivalis</name>
    <dbReference type="NCBI Taxonomy" id="352851"/>
    <lineage>
        <taxon>Eukaryota</taxon>
        <taxon>Fungi</taxon>
        <taxon>Dikarya</taxon>
        <taxon>Ascomycota</taxon>
        <taxon>Pezizomycotina</taxon>
        <taxon>Leotiomycetes</taxon>
        <taxon>Helotiales</taxon>
        <taxon>Sclerotiniaceae</taxon>
        <taxon>Sclerotinia</taxon>
    </lineage>
</organism>
<evidence type="ECO:0000313" key="1">
    <source>
        <dbReference type="EMBL" id="KAJ8070193.1"/>
    </source>
</evidence>
<evidence type="ECO:0000313" key="2">
    <source>
        <dbReference type="Proteomes" id="UP001152300"/>
    </source>
</evidence>
<keyword evidence="2" id="KW-1185">Reference proteome</keyword>
<dbReference type="AlphaFoldDB" id="A0A9X0AXE8"/>